<feature type="region of interest" description="Disordered" evidence="1">
    <location>
        <begin position="49"/>
        <end position="69"/>
    </location>
</feature>
<accession>A0AAN9J1H2</accession>
<proteinExistence type="predicted"/>
<evidence type="ECO:0000313" key="4">
    <source>
        <dbReference type="EMBL" id="KAK7290363.1"/>
    </source>
</evidence>
<name>A0AAN9J1H2_CROPI</name>
<dbReference type="Pfam" id="PF04859">
    <property type="entry name" value="DUF641"/>
    <property type="match status" value="1"/>
</dbReference>
<feature type="domain" description="GIL1/IRKI C-terminal" evidence="3">
    <location>
        <begin position="381"/>
        <end position="437"/>
    </location>
</feature>
<dbReference type="GO" id="GO:0009639">
    <property type="term" value="P:response to red or far red light"/>
    <property type="evidence" value="ECO:0007669"/>
    <property type="project" value="InterPro"/>
</dbReference>
<organism evidence="4 5">
    <name type="scientific">Crotalaria pallida</name>
    <name type="common">Smooth rattlebox</name>
    <name type="synonym">Crotalaria striata</name>
    <dbReference type="NCBI Taxonomy" id="3830"/>
    <lineage>
        <taxon>Eukaryota</taxon>
        <taxon>Viridiplantae</taxon>
        <taxon>Streptophyta</taxon>
        <taxon>Embryophyta</taxon>
        <taxon>Tracheophyta</taxon>
        <taxon>Spermatophyta</taxon>
        <taxon>Magnoliopsida</taxon>
        <taxon>eudicotyledons</taxon>
        <taxon>Gunneridae</taxon>
        <taxon>Pentapetalae</taxon>
        <taxon>rosids</taxon>
        <taxon>fabids</taxon>
        <taxon>Fabales</taxon>
        <taxon>Fabaceae</taxon>
        <taxon>Papilionoideae</taxon>
        <taxon>50 kb inversion clade</taxon>
        <taxon>genistoids sensu lato</taxon>
        <taxon>core genistoids</taxon>
        <taxon>Crotalarieae</taxon>
        <taxon>Crotalaria</taxon>
    </lineage>
</organism>
<keyword evidence="5" id="KW-1185">Reference proteome</keyword>
<feature type="domain" description="DUF641" evidence="2">
    <location>
        <begin position="91"/>
        <end position="204"/>
    </location>
</feature>
<evidence type="ECO:0008006" key="6">
    <source>
        <dbReference type="Google" id="ProtNLM"/>
    </source>
</evidence>
<dbReference type="PANTHER" id="PTHR31161">
    <property type="entry name" value="PROTEIN GRAVITROPIC IN THE LIGHT 1"/>
    <property type="match status" value="1"/>
</dbReference>
<protein>
    <recommendedName>
        <fullName evidence="6">DUF641 domain-containing protein</fullName>
    </recommendedName>
</protein>
<dbReference type="InterPro" id="IPR006943">
    <property type="entry name" value="DUF641_pln"/>
</dbReference>
<sequence length="442" mass="50356">MECSSSKPMKANSNISEIVSKLTKVCTVKSIGVFSNEVSNLQHLHKPICNNAPMSEKSSDASEETRKNDQKIHLHPIDVPKVEGSCASLDIIKIFDSVSALKVAYLKLQQAHIPYDPQKIIAAYELVELELEKLCKFKLEYKEKQFKKAQFNAALYDLLLSELEAKGKMLEKLKSLNNVKDSKILRLRQELHDLEMGNTNLAEKIKRVNKKRKASSLSVTKFKNVFKAASKSIHDFAKPLISLMKASGWDLDMAAKSVENGAVYSKRCDKKYAFEAYIAHRMFHGISLTSYDVGDIVKFDDPIDALMENPDSDFSKFCRTKYLLVVHPTMEESFFGNLDQRTLILSGKHPRTEFYHLFAKMAKWIWVLIGSAVLIDRQAIMFSVTGESRFCSLYMESVEEEKESAVLLDEQQATYKVQFMIMPGFKIRETLVKSRVYISKNP</sequence>
<evidence type="ECO:0000259" key="3">
    <source>
        <dbReference type="Pfam" id="PF24994"/>
    </source>
</evidence>
<dbReference type="AlphaFoldDB" id="A0AAN9J1H2"/>
<dbReference type="GO" id="GO:0009959">
    <property type="term" value="P:negative gravitropism"/>
    <property type="evidence" value="ECO:0007669"/>
    <property type="project" value="InterPro"/>
</dbReference>
<feature type="compositionally biased region" description="Basic and acidic residues" evidence="1">
    <location>
        <begin position="57"/>
        <end position="69"/>
    </location>
</feature>
<evidence type="ECO:0000313" key="5">
    <source>
        <dbReference type="Proteomes" id="UP001372338"/>
    </source>
</evidence>
<evidence type="ECO:0000259" key="2">
    <source>
        <dbReference type="Pfam" id="PF04859"/>
    </source>
</evidence>
<dbReference type="Pfam" id="PF24994">
    <property type="entry name" value="GIL1_IRKI_C"/>
    <property type="match status" value="1"/>
</dbReference>
<reference evidence="4 5" key="1">
    <citation type="submission" date="2024-01" db="EMBL/GenBank/DDBJ databases">
        <title>The genomes of 5 underutilized Papilionoideae crops provide insights into root nodulation and disease resistanc.</title>
        <authorList>
            <person name="Yuan L."/>
        </authorList>
    </citation>
    <scope>NUCLEOTIDE SEQUENCE [LARGE SCALE GENOMIC DNA]</scope>
    <source>
        <strain evidence="4">ZHUSHIDOU_FW_LH</strain>
        <tissue evidence="4">Leaf</tissue>
    </source>
</reference>
<comment type="caution">
    <text evidence="4">The sequence shown here is derived from an EMBL/GenBank/DDBJ whole genome shotgun (WGS) entry which is preliminary data.</text>
</comment>
<dbReference type="InterPro" id="IPR056813">
    <property type="entry name" value="GIL1_IRKI_C"/>
</dbReference>
<evidence type="ECO:0000256" key="1">
    <source>
        <dbReference type="SAM" id="MobiDB-lite"/>
    </source>
</evidence>
<dbReference type="EMBL" id="JAYWIO010000001">
    <property type="protein sequence ID" value="KAK7290363.1"/>
    <property type="molecule type" value="Genomic_DNA"/>
</dbReference>
<gene>
    <name evidence="4" type="ORF">RIF29_04723</name>
</gene>
<dbReference type="InterPro" id="IPR040225">
    <property type="entry name" value="GIL1-like"/>
</dbReference>
<dbReference type="Proteomes" id="UP001372338">
    <property type="component" value="Unassembled WGS sequence"/>
</dbReference>